<reference evidence="1 2" key="1">
    <citation type="journal article" date="2014" name="Agronomy (Basel)">
        <title>A Draft Genome Sequence for Ensete ventricosum, the Drought-Tolerant Tree Against Hunger.</title>
        <authorList>
            <person name="Harrison J."/>
            <person name="Moore K.A."/>
            <person name="Paszkiewicz K."/>
            <person name="Jones T."/>
            <person name="Grant M."/>
            <person name="Ambacheew D."/>
            <person name="Muzemil S."/>
            <person name="Studholme D.J."/>
        </authorList>
    </citation>
    <scope>NUCLEOTIDE SEQUENCE [LARGE SCALE GENOMIC DNA]</scope>
</reference>
<protein>
    <submittedName>
        <fullName evidence="1">Uncharacterized protein</fullName>
    </submittedName>
</protein>
<sequence length="76" mass="7527">AAYGARKGVGCRAACASGGRQRPACKQLPPAARSQGAVAHGALASGTVARGQPCLLRMGSDGNNAEGDKERASASF</sequence>
<proteinExistence type="predicted"/>
<organism evidence="1 2">
    <name type="scientific">Ensete ventricosum</name>
    <name type="common">Abyssinian banana</name>
    <name type="synonym">Musa ensete</name>
    <dbReference type="NCBI Taxonomy" id="4639"/>
    <lineage>
        <taxon>Eukaryota</taxon>
        <taxon>Viridiplantae</taxon>
        <taxon>Streptophyta</taxon>
        <taxon>Embryophyta</taxon>
        <taxon>Tracheophyta</taxon>
        <taxon>Spermatophyta</taxon>
        <taxon>Magnoliopsida</taxon>
        <taxon>Liliopsida</taxon>
        <taxon>Zingiberales</taxon>
        <taxon>Musaceae</taxon>
        <taxon>Ensete</taxon>
    </lineage>
</organism>
<gene>
    <name evidence="1" type="ORF">B296_00051090</name>
</gene>
<name>A0A426WVS4_ENSVE</name>
<dbReference type="EMBL" id="AMZH03041797">
    <property type="protein sequence ID" value="RRT31291.1"/>
    <property type="molecule type" value="Genomic_DNA"/>
</dbReference>
<feature type="non-terminal residue" evidence="1">
    <location>
        <position position="1"/>
    </location>
</feature>
<evidence type="ECO:0000313" key="1">
    <source>
        <dbReference type="EMBL" id="RRT31291.1"/>
    </source>
</evidence>
<evidence type="ECO:0000313" key="2">
    <source>
        <dbReference type="Proteomes" id="UP000287651"/>
    </source>
</evidence>
<comment type="caution">
    <text evidence="1">The sequence shown here is derived from an EMBL/GenBank/DDBJ whole genome shotgun (WGS) entry which is preliminary data.</text>
</comment>
<accession>A0A426WVS4</accession>
<dbReference type="Proteomes" id="UP000287651">
    <property type="component" value="Unassembled WGS sequence"/>
</dbReference>
<dbReference type="AlphaFoldDB" id="A0A426WVS4"/>